<evidence type="ECO:0000313" key="9">
    <source>
        <dbReference type="EMBL" id="KAH0568007.1"/>
    </source>
</evidence>
<evidence type="ECO:0000256" key="4">
    <source>
        <dbReference type="ARBA" id="ARBA00023125"/>
    </source>
</evidence>
<dbReference type="InterPro" id="IPR035965">
    <property type="entry name" value="PAS-like_dom_sf"/>
</dbReference>
<dbReference type="SMART" id="SM00091">
    <property type="entry name" value="PAS"/>
    <property type="match status" value="1"/>
</dbReference>
<dbReference type="SUPFAM" id="SSF55785">
    <property type="entry name" value="PYP-like sensor domain (PAS domain)"/>
    <property type="match status" value="1"/>
</dbReference>
<dbReference type="GO" id="GO:0000977">
    <property type="term" value="F:RNA polymerase II transcription regulatory region sequence-specific DNA binding"/>
    <property type="evidence" value="ECO:0007669"/>
    <property type="project" value="TreeGrafter"/>
</dbReference>
<dbReference type="GO" id="GO:0005667">
    <property type="term" value="C:transcription regulator complex"/>
    <property type="evidence" value="ECO:0007669"/>
    <property type="project" value="InterPro"/>
</dbReference>
<evidence type="ECO:0000256" key="1">
    <source>
        <dbReference type="ARBA" id="ARBA00004123"/>
    </source>
</evidence>
<keyword evidence="2" id="KW-0677">Repeat</keyword>
<protein>
    <submittedName>
        <fullName evidence="9">Uncharacterized protein</fullName>
    </submittedName>
</protein>
<organism evidence="9 10">
    <name type="scientific">Cotesia glomerata</name>
    <name type="common">Lepidopteran parasitic wasp</name>
    <name type="synonym">Apanteles glomeratus</name>
    <dbReference type="NCBI Taxonomy" id="32391"/>
    <lineage>
        <taxon>Eukaryota</taxon>
        <taxon>Metazoa</taxon>
        <taxon>Ecdysozoa</taxon>
        <taxon>Arthropoda</taxon>
        <taxon>Hexapoda</taxon>
        <taxon>Insecta</taxon>
        <taxon>Pterygota</taxon>
        <taxon>Neoptera</taxon>
        <taxon>Endopterygota</taxon>
        <taxon>Hymenoptera</taxon>
        <taxon>Apocrita</taxon>
        <taxon>Ichneumonoidea</taxon>
        <taxon>Braconidae</taxon>
        <taxon>Microgastrinae</taxon>
        <taxon>Cotesia</taxon>
    </lineage>
</organism>
<evidence type="ECO:0000256" key="6">
    <source>
        <dbReference type="ARBA" id="ARBA00023242"/>
    </source>
</evidence>
<dbReference type="PANTHER" id="PTHR23043">
    <property type="entry name" value="HYPOXIA-INDUCIBLE FACTOR 1 ALPHA"/>
    <property type="match status" value="1"/>
</dbReference>
<feature type="domain" description="BHLH" evidence="8">
    <location>
        <begin position="71"/>
        <end position="124"/>
    </location>
</feature>
<keyword evidence="6" id="KW-0539">Nucleus</keyword>
<name>A0AAV7J7G9_COTGL</name>
<evidence type="ECO:0000259" key="7">
    <source>
        <dbReference type="PROSITE" id="PS50112"/>
    </source>
</evidence>
<reference evidence="9 10" key="1">
    <citation type="journal article" date="2021" name="J. Hered.">
        <title>A chromosome-level genome assembly of the parasitoid wasp, Cotesia glomerata (Hymenoptera: Braconidae).</title>
        <authorList>
            <person name="Pinto B.J."/>
            <person name="Weis J.J."/>
            <person name="Gamble T."/>
            <person name="Ode P.J."/>
            <person name="Paul R."/>
            <person name="Zaspel J.M."/>
        </authorList>
    </citation>
    <scope>NUCLEOTIDE SEQUENCE [LARGE SCALE GENOMIC DNA]</scope>
    <source>
        <strain evidence="9">CgM1</strain>
    </source>
</reference>
<dbReference type="Pfam" id="PF00989">
    <property type="entry name" value="PAS"/>
    <property type="match status" value="1"/>
</dbReference>
<keyword evidence="4" id="KW-0238">DNA-binding</keyword>
<keyword evidence="10" id="KW-1185">Reference proteome</keyword>
<dbReference type="GO" id="GO:0000981">
    <property type="term" value="F:DNA-binding transcription factor activity, RNA polymerase II-specific"/>
    <property type="evidence" value="ECO:0007669"/>
    <property type="project" value="TreeGrafter"/>
</dbReference>
<dbReference type="InterPro" id="IPR013767">
    <property type="entry name" value="PAS_fold"/>
</dbReference>
<evidence type="ECO:0000256" key="3">
    <source>
        <dbReference type="ARBA" id="ARBA00023015"/>
    </source>
</evidence>
<dbReference type="InterPro" id="IPR036638">
    <property type="entry name" value="HLH_DNA-bd_sf"/>
</dbReference>
<evidence type="ECO:0000256" key="2">
    <source>
        <dbReference type="ARBA" id="ARBA00022737"/>
    </source>
</evidence>
<dbReference type="GO" id="GO:0005737">
    <property type="term" value="C:cytoplasm"/>
    <property type="evidence" value="ECO:0007669"/>
    <property type="project" value="InterPro"/>
</dbReference>
<dbReference type="PANTHER" id="PTHR23043:SF17">
    <property type="entry name" value="PROTEIN SIMILAR"/>
    <property type="match status" value="1"/>
</dbReference>
<dbReference type="Gene3D" id="3.30.450.20">
    <property type="entry name" value="PAS domain"/>
    <property type="match status" value="1"/>
</dbReference>
<accession>A0AAV7J7G9</accession>
<dbReference type="SMART" id="SM00353">
    <property type="entry name" value="HLH"/>
    <property type="match status" value="1"/>
</dbReference>
<dbReference type="GO" id="GO:0046983">
    <property type="term" value="F:protein dimerization activity"/>
    <property type="evidence" value="ECO:0007669"/>
    <property type="project" value="InterPro"/>
</dbReference>
<feature type="domain" description="PAS" evidence="7">
    <location>
        <begin position="143"/>
        <end position="203"/>
    </location>
</feature>
<dbReference type="InterPro" id="IPR001067">
    <property type="entry name" value="Nuc_translocat"/>
</dbReference>
<dbReference type="Pfam" id="PF23171">
    <property type="entry name" value="bHLH_HIF1A"/>
    <property type="match status" value="1"/>
</dbReference>
<evidence type="ECO:0000259" key="8">
    <source>
        <dbReference type="PROSITE" id="PS50888"/>
    </source>
</evidence>
<dbReference type="PROSITE" id="PS50112">
    <property type="entry name" value="PAS"/>
    <property type="match status" value="1"/>
</dbReference>
<comment type="subcellular location">
    <subcellularLocation>
        <location evidence="1">Nucleus</location>
    </subcellularLocation>
</comment>
<dbReference type="GO" id="GO:0005634">
    <property type="term" value="C:nucleus"/>
    <property type="evidence" value="ECO:0007669"/>
    <property type="project" value="UniProtKB-SubCell"/>
</dbReference>
<dbReference type="InterPro" id="IPR011598">
    <property type="entry name" value="bHLH_dom"/>
</dbReference>
<dbReference type="Proteomes" id="UP000826195">
    <property type="component" value="Unassembled WGS sequence"/>
</dbReference>
<dbReference type="GO" id="GO:0045944">
    <property type="term" value="P:positive regulation of transcription by RNA polymerase II"/>
    <property type="evidence" value="ECO:0007669"/>
    <property type="project" value="UniProtKB-ARBA"/>
</dbReference>
<dbReference type="EMBL" id="JAHXZJ010000001">
    <property type="protein sequence ID" value="KAH0568007.1"/>
    <property type="molecule type" value="Genomic_DNA"/>
</dbReference>
<proteinExistence type="predicted"/>
<dbReference type="PRINTS" id="PR00785">
    <property type="entry name" value="NCTRNSLOCATR"/>
</dbReference>
<sequence length="244" mass="27376">MSPQPSMNARKSLTAFLALPIEIGGSGAGTHSCIYSKRYDHLHHLQRFPPMMEEPLFTASIALNLSASNDKRKEKSRDAARCRRSRETDIFLNMAAALPISPDEVIHLDKASVMRLAIAYLKIRSVANALKKPFTKIESTIEADEFFPQALDGFMLVIASNGDMVYLSENVSDYLGISQLDMIGQSVYDYSHPCDHEEIKEYLLMESNSVNEMCSCNFFIRFKCTLTNKGKKVNLKSASYKVSI</sequence>
<evidence type="ECO:0000313" key="10">
    <source>
        <dbReference type="Proteomes" id="UP000826195"/>
    </source>
</evidence>
<keyword evidence="5" id="KW-0804">Transcription</keyword>
<dbReference type="AlphaFoldDB" id="A0AAV7J7G9"/>
<gene>
    <name evidence="9" type="ORF">KQX54_017347</name>
</gene>
<keyword evidence="3" id="KW-0805">Transcription regulation</keyword>
<dbReference type="InterPro" id="IPR000014">
    <property type="entry name" value="PAS"/>
</dbReference>
<dbReference type="PROSITE" id="PS50888">
    <property type="entry name" value="BHLH"/>
    <property type="match status" value="1"/>
</dbReference>
<comment type="caution">
    <text evidence="9">The sequence shown here is derived from an EMBL/GenBank/DDBJ whole genome shotgun (WGS) entry which is preliminary data.</text>
</comment>
<evidence type="ECO:0000256" key="5">
    <source>
        <dbReference type="ARBA" id="ARBA00023163"/>
    </source>
</evidence>
<dbReference type="SUPFAM" id="SSF47459">
    <property type="entry name" value="HLH, helix-loop-helix DNA-binding domain"/>
    <property type="match status" value="1"/>
</dbReference>
<dbReference type="CDD" id="cd00130">
    <property type="entry name" value="PAS"/>
    <property type="match status" value="1"/>
</dbReference>
<dbReference type="GO" id="GO:0071456">
    <property type="term" value="P:cellular response to hypoxia"/>
    <property type="evidence" value="ECO:0007669"/>
    <property type="project" value="TreeGrafter"/>
</dbReference>